<evidence type="ECO:0000256" key="1">
    <source>
        <dbReference type="ARBA" id="ARBA00022448"/>
    </source>
</evidence>
<gene>
    <name evidence="9" type="primary">licB_3</name>
    <name evidence="9" type="ORF">CLPUN_23450</name>
</gene>
<dbReference type="GO" id="GO:0016301">
    <property type="term" value="F:kinase activity"/>
    <property type="evidence" value="ECO:0007669"/>
    <property type="project" value="UniProtKB-KW"/>
</dbReference>
<evidence type="ECO:0000256" key="7">
    <source>
        <dbReference type="PROSITE-ProRule" id="PRU00423"/>
    </source>
</evidence>
<dbReference type="InterPro" id="IPR003501">
    <property type="entry name" value="PTS_EIIB_2/3"/>
</dbReference>
<feature type="domain" description="PTS EIIB type-3" evidence="8">
    <location>
        <begin position="1"/>
        <end position="99"/>
    </location>
</feature>
<dbReference type="SUPFAM" id="SSF52794">
    <property type="entry name" value="PTS system IIB component-like"/>
    <property type="match status" value="1"/>
</dbReference>
<keyword evidence="4 9" id="KW-0808">Transferase</keyword>
<dbReference type="Proteomes" id="UP000190890">
    <property type="component" value="Unassembled WGS sequence"/>
</dbReference>
<protein>
    <submittedName>
        <fullName evidence="9">Lichenan-specific phosphotransferase enzyme IIB component</fullName>
        <ecNumber evidence="9">2.7.1.191</ecNumber>
    </submittedName>
</protein>
<comment type="caution">
    <text evidence="9">The sequence shown here is derived from an EMBL/GenBank/DDBJ whole genome shotgun (WGS) entry which is preliminary data.</text>
</comment>
<evidence type="ECO:0000256" key="3">
    <source>
        <dbReference type="ARBA" id="ARBA00022597"/>
    </source>
</evidence>
<proteinExistence type="predicted"/>
<dbReference type="PANTHER" id="PTHR34581:SF2">
    <property type="entry name" value="PTS SYSTEM N,N'-DIACETYLCHITOBIOSE-SPECIFIC EIIB COMPONENT"/>
    <property type="match status" value="1"/>
</dbReference>
<keyword evidence="5" id="KW-0598">Phosphotransferase system</keyword>
<keyword evidence="2" id="KW-0597">Phosphoprotein</keyword>
<dbReference type="Gene3D" id="3.40.50.2300">
    <property type="match status" value="1"/>
</dbReference>
<keyword evidence="3" id="KW-0762">Sugar transport</keyword>
<dbReference type="PROSITE" id="PS51100">
    <property type="entry name" value="PTS_EIIB_TYPE_3"/>
    <property type="match status" value="1"/>
</dbReference>
<dbReference type="EC" id="2.7.1.191" evidence="9"/>
<keyword evidence="6" id="KW-0418">Kinase</keyword>
<dbReference type="InterPro" id="IPR036095">
    <property type="entry name" value="PTS_EIIB-like_sf"/>
</dbReference>
<dbReference type="InterPro" id="IPR051819">
    <property type="entry name" value="PTS_sugar-specific_EIIB"/>
</dbReference>
<dbReference type="EMBL" id="LZZM01000153">
    <property type="protein sequence ID" value="OOM77228.1"/>
    <property type="molecule type" value="Genomic_DNA"/>
</dbReference>
<dbReference type="STRING" id="29367.CLPUN_23450"/>
<dbReference type="GO" id="GO:0008982">
    <property type="term" value="F:protein-N(PI)-phosphohistidine-sugar phosphotransferase activity"/>
    <property type="evidence" value="ECO:0007669"/>
    <property type="project" value="InterPro"/>
</dbReference>
<feature type="modified residue" description="Phosphocysteine; by EIIA" evidence="7">
    <location>
        <position position="8"/>
    </location>
</feature>
<dbReference type="OrthoDB" id="9808134at2"/>
<dbReference type="AlphaFoldDB" id="A0A1S8THK6"/>
<accession>A0A1S8THK6</accession>
<dbReference type="CDD" id="cd05564">
    <property type="entry name" value="PTS_IIB_chitobiose_lichenan"/>
    <property type="match status" value="1"/>
</dbReference>
<dbReference type="InterPro" id="IPR013012">
    <property type="entry name" value="PTS_EIIB_3"/>
</dbReference>
<dbReference type="PANTHER" id="PTHR34581">
    <property type="entry name" value="PTS SYSTEM N,N'-DIACETYLCHITOBIOSE-SPECIFIC EIIB COMPONENT"/>
    <property type="match status" value="1"/>
</dbReference>
<keyword evidence="1" id="KW-0813">Transport</keyword>
<evidence type="ECO:0000313" key="9">
    <source>
        <dbReference type="EMBL" id="OOM77228.1"/>
    </source>
</evidence>
<sequence>MKKITLICAGGFSTSMLVSKMEEEAKNKEIEVEIRATAESKFWEYENDTDVLLLGPQVGYLLDKFKKKYSEKEIKISIIDSVDYGMMNGKKVLNDAVNM</sequence>
<evidence type="ECO:0000256" key="5">
    <source>
        <dbReference type="ARBA" id="ARBA00022683"/>
    </source>
</evidence>
<evidence type="ECO:0000256" key="4">
    <source>
        <dbReference type="ARBA" id="ARBA00022679"/>
    </source>
</evidence>
<organism evidence="9 10">
    <name type="scientific">Clostridium puniceum</name>
    <dbReference type="NCBI Taxonomy" id="29367"/>
    <lineage>
        <taxon>Bacteria</taxon>
        <taxon>Bacillati</taxon>
        <taxon>Bacillota</taxon>
        <taxon>Clostridia</taxon>
        <taxon>Eubacteriales</taxon>
        <taxon>Clostridiaceae</taxon>
        <taxon>Clostridium</taxon>
    </lineage>
</organism>
<dbReference type="RefSeq" id="WP_077847476.1">
    <property type="nucleotide sequence ID" value="NZ_LZZM01000153.1"/>
</dbReference>
<dbReference type="Pfam" id="PF02302">
    <property type="entry name" value="PTS_IIB"/>
    <property type="match status" value="1"/>
</dbReference>
<evidence type="ECO:0000313" key="10">
    <source>
        <dbReference type="Proteomes" id="UP000190890"/>
    </source>
</evidence>
<name>A0A1S8THK6_9CLOT</name>
<evidence type="ECO:0000256" key="6">
    <source>
        <dbReference type="ARBA" id="ARBA00022777"/>
    </source>
</evidence>
<dbReference type="GO" id="GO:0009401">
    <property type="term" value="P:phosphoenolpyruvate-dependent sugar phosphotransferase system"/>
    <property type="evidence" value="ECO:0007669"/>
    <property type="project" value="UniProtKB-KW"/>
</dbReference>
<evidence type="ECO:0000259" key="8">
    <source>
        <dbReference type="PROSITE" id="PS51100"/>
    </source>
</evidence>
<evidence type="ECO:0000256" key="2">
    <source>
        <dbReference type="ARBA" id="ARBA00022553"/>
    </source>
</evidence>
<reference evidence="9 10" key="1">
    <citation type="submission" date="2016-05" db="EMBL/GenBank/DDBJ databases">
        <title>Microbial solvent formation.</title>
        <authorList>
            <person name="Poehlein A."/>
            <person name="Montoya Solano J.D."/>
            <person name="Flitsch S."/>
            <person name="Krabben P."/>
            <person name="Duerre P."/>
            <person name="Daniel R."/>
        </authorList>
    </citation>
    <scope>NUCLEOTIDE SEQUENCE [LARGE SCALE GENOMIC DNA]</scope>
    <source>
        <strain evidence="9 10">DSM 2619</strain>
    </source>
</reference>
<keyword evidence="10" id="KW-1185">Reference proteome</keyword>